<dbReference type="KEGG" id="maic:MAIC_47400"/>
<dbReference type="Proteomes" id="UP000467327">
    <property type="component" value="Chromosome"/>
</dbReference>
<keyword evidence="2" id="KW-1185">Reference proteome</keyword>
<dbReference type="PANTHER" id="PTHR35609">
    <property type="entry name" value="MACRO DOMAIN-CONTAINING PROTEIN"/>
    <property type="match status" value="1"/>
</dbReference>
<evidence type="ECO:0000313" key="1">
    <source>
        <dbReference type="EMBL" id="BBX09937.1"/>
    </source>
</evidence>
<dbReference type="RefSeq" id="WP_115318677.1">
    <property type="nucleotide sequence ID" value="NZ_AP022561.1"/>
</dbReference>
<dbReference type="AlphaFoldDB" id="A0AAD1HQN1"/>
<sequence>MSDWFQRMTGFTEDGYDSTQRRLTIDGDELVSTVNGKRFSIGELTVPTLADLRNRVTVARGERSSVSALVGDARKLHADPRFVGALFQVASQFNLLEMVSENVTPEQGVTRYASDPTQGPACAIAAGAATIYRNYFVPFEDGIGQTADRQVDALAGVGAALSQLTALPMSALWTMRNGYALCSHEGLAAINGALTSASDDVIDALRGQLAIGLHRDVQVTDVQEPGRRLVSQAFCSALPLGYSRLPRQEWELFARLVLEATYEATLLAAVERAAGGGSNIVLLTRVGGGVFGNEGSWIDHAIERALNVVKDAGLDVRIVGYRGVDPGVEDIIDRWNAWFREVRR</sequence>
<evidence type="ECO:0000313" key="2">
    <source>
        <dbReference type="Proteomes" id="UP000467327"/>
    </source>
</evidence>
<reference evidence="1 2" key="1">
    <citation type="journal article" date="2019" name="Emerg. Microbes Infect.">
        <title>Comprehensive subspecies identification of 175 nontuberculous mycobacteria species based on 7547 genomic profiles.</title>
        <authorList>
            <person name="Matsumoto Y."/>
            <person name="Kinjo T."/>
            <person name="Motooka D."/>
            <person name="Nabeya D."/>
            <person name="Jung N."/>
            <person name="Uechi K."/>
            <person name="Horii T."/>
            <person name="Iida T."/>
            <person name="Fujita J."/>
            <person name="Nakamura S."/>
        </authorList>
    </citation>
    <scope>NUCLEOTIDE SEQUENCE [LARGE SCALE GENOMIC DNA]</scope>
    <source>
        <strain evidence="1 2">JCM 6376</strain>
    </source>
</reference>
<dbReference type="EMBL" id="AP022561">
    <property type="protein sequence ID" value="BBX09937.1"/>
    <property type="molecule type" value="Genomic_DNA"/>
</dbReference>
<organism evidence="1 2">
    <name type="scientific">Mycolicibacterium aichiense</name>
    <dbReference type="NCBI Taxonomy" id="1799"/>
    <lineage>
        <taxon>Bacteria</taxon>
        <taxon>Bacillati</taxon>
        <taxon>Actinomycetota</taxon>
        <taxon>Actinomycetes</taxon>
        <taxon>Mycobacteriales</taxon>
        <taxon>Mycobacteriaceae</taxon>
        <taxon>Mycolicibacterium</taxon>
    </lineage>
</organism>
<protein>
    <submittedName>
        <fullName evidence="1">Uncharacterized protein</fullName>
    </submittedName>
</protein>
<proteinExistence type="predicted"/>
<gene>
    <name evidence="1" type="ORF">MAIC_47400</name>
</gene>
<accession>A0AAD1HQN1</accession>
<name>A0AAD1HQN1_9MYCO</name>
<dbReference type="PANTHER" id="PTHR35609:SF1">
    <property type="entry name" value="MACRO DOMAIN-CONTAINING PROTEIN"/>
    <property type="match status" value="1"/>
</dbReference>